<feature type="region of interest" description="Disordered" evidence="1">
    <location>
        <begin position="11"/>
        <end position="34"/>
    </location>
</feature>
<dbReference type="EMBL" id="JACAZI010000027">
    <property type="protein sequence ID" value="KAF7334019.1"/>
    <property type="molecule type" value="Genomic_DNA"/>
</dbReference>
<evidence type="ECO:0000256" key="1">
    <source>
        <dbReference type="SAM" id="MobiDB-lite"/>
    </source>
</evidence>
<accession>A0A8H6X4D8</accession>
<evidence type="ECO:0000313" key="3">
    <source>
        <dbReference type="Proteomes" id="UP000620124"/>
    </source>
</evidence>
<organism evidence="2 3">
    <name type="scientific">Mycena venus</name>
    <dbReference type="NCBI Taxonomy" id="2733690"/>
    <lineage>
        <taxon>Eukaryota</taxon>
        <taxon>Fungi</taxon>
        <taxon>Dikarya</taxon>
        <taxon>Basidiomycota</taxon>
        <taxon>Agaricomycotina</taxon>
        <taxon>Agaricomycetes</taxon>
        <taxon>Agaricomycetidae</taxon>
        <taxon>Agaricales</taxon>
        <taxon>Marasmiineae</taxon>
        <taxon>Mycenaceae</taxon>
        <taxon>Mycena</taxon>
    </lineage>
</organism>
<dbReference type="Proteomes" id="UP000620124">
    <property type="component" value="Unassembled WGS sequence"/>
</dbReference>
<gene>
    <name evidence="2" type="ORF">MVEN_02307100</name>
</gene>
<feature type="compositionally biased region" description="Low complexity" evidence="1">
    <location>
        <begin position="160"/>
        <end position="171"/>
    </location>
</feature>
<protein>
    <submittedName>
        <fullName evidence="2">Uncharacterized protein</fullName>
    </submittedName>
</protein>
<evidence type="ECO:0000313" key="2">
    <source>
        <dbReference type="EMBL" id="KAF7334019.1"/>
    </source>
</evidence>
<feature type="compositionally biased region" description="Low complexity" evidence="1">
    <location>
        <begin position="118"/>
        <end position="132"/>
    </location>
</feature>
<feature type="region of interest" description="Disordered" evidence="1">
    <location>
        <begin position="111"/>
        <end position="132"/>
    </location>
</feature>
<reference evidence="2" key="1">
    <citation type="submission" date="2020-05" db="EMBL/GenBank/DDBJ databases">
        <title>Mycena genomes resolve the evolution of fungal bioluminescence.</title>
        <authorList>
            <person name="Tsai I.J."/>
        </authorList>
    </citation>
    <scope>NUCLEOTIDE SEQUENCE</scope>
    <source>
        <strain evidence="2">CCC161011</strain>
    </source>
</reference>
<dbReference type="AlphaFoldDB" id="A0A8H6X4D8"/>
<sequence>MKTRLILTRYLHGPPNGGGSSPAHAGTSDDSKSVGVLRHLSRRRSSRRATPGVQRGLPRVREEGSHEVVHGIFGAVADSYRAAFTSHSSALTSCSVSRYFAVLDPSDRHDTSMRYSNRLRYSSPARSRSLPSSSFPVPQVARICFSLAHLSPPTHNLITLPSSLSSTRPRSGSLNLPSL</sequence>
<keyword evidence="3" id="KW-1185">Reference proteome</keyword>
<feature type="region of interest" description="Disordered" evidence="1">
    <location>
        <begin position="160"/>
        <end position="179"/>
    </location>
</feature>
<name>A0A8H6X4D8_9AGAR</name>
<comment type="caution">
    <text evidence="2">The sequence shown here is derived from an EMBL/GenBank/DDBJ whole genome shotgun (WGS) entry which is preliminary data.</text>
</comment>
<proteinExistence type="predicted"/>